<name>A0A8C6L9I2_NOTFU</name>
<dbReference type="Proteomes" id="UP000694548">
    <property type="component" value="Chromosome sgr02"/>
</dbReference>
<reference evidence="9" key="3">
    <citation type="submission" date="2025-09" db="UniProtKB">
        <authorList>
            <consortium name="Ensembl"/>
        </authorList>
    </citation>
    <scope>IDENTIFICATION</scope>
</reference>
<comment type="similarity">
    <text evidence="1 7">Belongs to the Arg-specific ADP-ribosyltransferase family.</text>
</comment>
<keyword evidence="5 7" id="KW-0521">NADP</keyword>
<dbReference type="GO" id="GO:0106274">
    <property type="term" value="F:NAD+-protein-arginine ADP-ribosyltransferase activity"/>
    <property type="evidence" value="ECO:0007669"/>
    <property type="project" value="UniProtKB-EC"/>
</dbReference>
<organism evidence="9 10">
    <name type="scientific">Nothobranchius furzeri</name>
    <name type="common">Turquoise killifish</name>
    <dbReference type="NCBI Taxonomy" id="105023"/>
    <lineage>
        <taxon>Eukaryota</taxon>
        <taxon>Metazoa</taxon>
        <taxon>Chordata</taxon>
        <taxon>Craniata</taxon>
        <taxon>Vertebrata</taxon>
        <taxon>Euteleostomi</taxon>
        <taxon>Actinopterygii</taxon>
        <taxon>Neopterygii</taxon>
        <taxon>Teleostei</taxon>
        <taxon>Neoteleostei</taxon>
        <taxon>Acanthomorphata</taxon>
        <taxon>Ovalentaria</taxon>
        <taxon>Atherinomorphae</taxon>
        <taxon>Cyprinodontiformes</taxon>
        <taxon>Nothobranchiidae</taxon>
        <taxon>Nothobranchius</taxon>
    </lineage>
</organism>
<dbReference type="EC" id="2.4.2.31" evidence="7"/>
<evidence type="ECO:0000256" key="8">
    <source>
        <dbReference type="SAM" id="Phobius"/>
    </source>
</evidence>
<dbReference type="Pfam" id="PF01129">
    <property type="entry name" value="ART"/>
    <property type="match status" value="1"/>
</dbReference>
<dbReference type="PANTHER" id="PTHR10339">
    <property type="entry name" value="ADP-RIBOSYLTRANSFERASE"/>
    <property type="match status" value="1"/>
</dbReference>
<dbReference type="PANTHER" id="PTHR10339:SF27">
    <property type="entry name" value="NAD(P)(+)--ARGININE ADP-RIBOSYLTRANSFERASE"/>
    <property type="match status" value="1"/>
</dbReference>
<evidence type="ECO:0000256" key="2">
    <source>
        <dbReference type="ARBA" id="ARBA00022676"/>
    </source>
</evidence>
<keyword evidence="10" id="KW-1185">Reference proteome</keyword>
<evidence type="ECO:0000313" key="10">
    <source>
        <dbReference type="Proteomes" id="UP000694548"/>
    </source>
</evidence>
<reference evidence="9" key="1">
    <citation type="submission" date="2014-08" db="EMBL/GenBank/DDBJ databases">
        <authorList>
            <person name="Senf B."/>
            <person name="Petzold A."/>
            <person name="Downie B.R."/>
            <person name="Koch P."/>
            <person name="Platzer M."/>
        </authorList>
    </citation>
    <scope>NUCLEOTIDE SEQUENCE [LARGE SCALE GENOMIC DNA]</scope>
    <source>
        <strain evidence="9">GRZ</strain>
    </source>
</reference>
<protein>
    <recommendedName>
        <fullName evidence="7">NAD(P)(+)--arginine ADP-ribosyltransferase</fullName>
        <ecNumber evidence="7">2.4.2.31</ecNumber>
    </recommendedName>
    <alternativeName>
        <fullName evidence="7">Mono(ADP-ribosyl)transferase</fullName>
    </alternativeName>
</protein>
<reference evidence="9" key="2">
    <citation type="submission" date="2025-08" db="UniProtKB">
        <authorList>
            <consortium name="Ensembl"/>
        </authorList>
    </citation>
    <scope>IDENTIFICATION</scope>
</reference>
<evidence type="ECO:0000313" key="9">
    <source>
        <dbReference type="Ensembl" id="ENSNFUP00015015627.1"/>
    </source>
</evidence>
<dbReference type="InterPro" id="IPR050999">
    <property type="entry name" value="ADP-ribosyltransferase_ARG"/>
</dbReference>
<keyword evidence="8" id="KW-1133">Transmembrane helix</keyword>
<dbReference type="GeneTree" id="ENSGT00940000173396"/>
<comment type="catalytic activity">
    <reaction evidence="6 7">
        <text>L-arginyl-[protein] + NAD(+) = N(omega)-(ADP-D-ribosyl)-L-arginyl-[protein] + nicotinamide + H(+)</text>
        <dbReference type="Rhea" id="RHEA:19149"/>
        <dbReference type="Rhea" id="RHEA-COMP:10532"/>
        <dbReference type="Rhea" id="RHEA-COMP:15087"/>
        <dbReference type="ChEBI" id="CHEBI:15378"/>
        <dbReference type="ChEBI" id="CHEBI:17154"/>
        <dbReference type="ChEBI" id="CHEBI:29965"/>
        <dbReference type="ChEBI" id="CHEBI:57540"/>
        <dbReference type="ChEBI" id="CHEBI:142554"/>
        <dbReference type="EC" id="2.4.2.31"/>
    </reaction>
</comment>
<keyword evidence="8" id="KW-0472">Membrane</keyword>
<keyword evidence="8" id="KW-0812">Transmembrane</keyword>
<keyword evidence="2 7" id="KW-0328">Glycosyltransferase</keyword>
<evidence type="ECO:0000256" key="5">
    <source>
        <dbReference type="ARBA" id="ARBA00022857"/>
    </source>
</evidence>
<evidence type="ECO:0000256" key="1">
    <source>
        <dbReference type="ARBA" id="ARBA00009558"/>
    </source>
</evidence>
<proteinExistence type="inferred from homology"/>
<accession>A0A8C6L9I2</accession>
<feature type="transmembrane region" description="Helical" evidence="8">
    <location>
        <begin position="6"/>
        <end position="28"/>
    </location>
</feature>
<keyword evidence="3 7" id="KW-0808">Transferase</keyword>
<evidence type="ECO:0000256" key="4">
    <source>
        <dbReference type="ARBA" id="ARBA00022695"/>
    </source>
</evidence>
<dbReference type="Gene3D" id="3.90.176.10">
    <property type="entry name" value="Toxin ADP-ribosyltransferase, Chain A, domain 1"/>
    <property type="match status" value="1"/>
</dbReference>
<dbReference type="SUPFAM" id="SSF56399">
    <property type="entry name" value="ADP-ribosylation"/>
    <property type="match status" value="1"/>
</dbReference>
<dbReference type="GO" id="GO:0003950">
    <property type="term" value="F:NAD+ poly-ADP-ribosyltransferase activity"/>
    <property type="evidence" value="ECO:0007669"/>
    <property type="project" value="TreeGrafter"/>
</dbReference>
<dbReference type="PRINTS" id="PR00970">
    <property type="entry name" value="RIBTRNSFRASE"/>
</dbReference>
<feature type="transmembrane region" description="Helical" evidence="8">
    <location>
        <begin position="281"/>
        <end position="300"/>
    </location>
</feature>
<dbReference type="GO" id="GO:0016779">
    <property type="term" value="F:nucleotidyltransferase activity"/>
    <property type="evidence" value="ECO:0007669"/>
    <property type="project" value="UniProtKB-KW"/>
</dbReference>
<dbReference type="Ensembl" id="ENSNFUT00015016372.1">
    <property type="protein sequence ID" value="ENSNFUP00015015627.1"/>
    <property type="gene ID" value="ENSNFUG00015007518.1"/>
</dbReference>
<dbReference type="InterPro" id="IPR000768">
    <property type="entry name" value="ART"/>
</dbReference>
<evidence type="ECO:0000256" key="3">
    <source>
        <dbReference type="ARBA" id="ARBA00022679"/>
    </source>
</evidence>
<evidence type="ECO:0000256" key="7">
    <source>
        <dbReference type="RuleBase" id="RU361228"/>
    </source>
</evidence>
<keyword evidence="7" id="KW-0520">NAD</keyword>
<sequence>MFDRERLLFCVIISFTVYSQVCLIIHTTTIKTSIINKKHLLCNLQITEGNVKLQDMSSNVVDDQYQGCRDKAMEKVIQSGLLKAELNSSEGFQKAWSANSKCLSVIPGGIREHTAALSVLHFADADFMMVLDKAVETQGMNLTTYENDFQFKSLHFLLMDALMLQNQTRCKPVYAFLGEGTKPEDKAKVRFASFTVVHSDIESLGDLDGETVLKIHSCFYLELDDHICQKNIFKTLLSPAEVFVVTAIGKKTVDDSDYTEVTLEHDSVNKKPKSLLQIKRILVFTLFFFLIYVNISFHYICGPLEMSGNE</sequence>
<dbReference type="AlphaFoldDB" id="A0A8C6L9I2"/>
<evidence type="ECO:0000256" key="6">
    <source>
        <dbReference type="ARBA" id="ARBA00047597"/>
    </source>
</evidence>
<keyword evidence="4" id="KW-0548">Nucleotidyltransferase</keyword>